<gene>
    <name evidence="3" type="ORF">C457_11371</name>
</gene>
<proteinExistence type="predicted"/>
<dbReference type="PATRIC" id="fig|1227461.3.peg.2230"/>
<name>M0G8L1_HALPT</name>
<keyword evidence="4" id="KW-1185">Reference proteome</keyword>
<accession>M0G8L1</accession>
<feature type="coiled-coil region" evidence="1">
    <location>
        <begin position="98"/>
        <end position="125"/>
    </location>
</feature>
<dbReference type="AlphaFoldDB" id="M0G8L1"/>
<dbReference type="EMBL" id="AOLG01000035">
    <property type="protein sequence ID" value="ELZ68601.1"/>
    <property type="molecule type" value="Genomic_DNA"/>
</dbReference>
<dbReference type="InterPro" id="IPR036390">
    <property type="entry name" value="WH_DNA-bd_sf"/>
</dbReference>
<organism evidence="3 4">
    <name type="scientific">Haloferax prahovense (strain DSM 18310 / JCM 13924 / TL6)</name>
    <dbReference type="NCBI Taxonomy" id="1227461"/>
    <lineage>
        <taxon>Archaea</taxon>
        <taxon>Methanobacteriati</taxon>
        <taxon>Methanobacteriota</taxon>
        <taxon>Stenosarchaea group</taxon>
        <taxon>Halobacteria</taxon>
        <taxon>Halobacteriales</taxon>
        <taxon>Haloferacaceae</taxon>
        <taxon>Haloferax</taxon>
    </lineage>
</organism>
<dbReference type="InterPro" id="IPR055766">
    <property type="entry name" value="DUF7342"/>
</dbReference>
<sequence length="189" mass="22036">MKMPLVEQSMSENEDSSEMGMMGRHTTGEDRVRMVARQLAKPQTANWIASEAEWSHGPTKRVLERLVDDGVLRRDESGTHTTYSPDYRRQAMQEAMRLRDSSHSVEELTDRLADFKAQIRDWKDKFTVESPNHLRATLAEDDLTPEEEARRREIAREWEPLQRRIQVLGFAIREWDFLAPETQHAEASN</sequence>
<feature type="region of interest" description="Disordered" evidence="2">
    <location>
        <begin position="1"/>
        <end position="24"/>
    </location>
</feature>
<dbReference type="SUPFAM" id="SSF46785">
    <property type="entry name" value="Winged helix' DNA-binding domain"/>
    <property type="match status" value="1"/>
</dbReference>
<dbReference type="Proteomes" id="UP000011559">
    <property type="component" value="Unassembled WGS sequence"/>
</dbReference>
<dbReference type="Pfam" id="PF24033">
    <property type="entry name" value="DUF7342"/>
    <property type="match status" value="1"/>
</dbReference>
<keyword evidence="1" id="KW-0175">Coiled coil</keyword>
<evidence type="ECO:0000313" key="3">
    <source>
        <dbReference type="EMBL" id="ELZ68601.1"/>
    </source>
</evidence>
<comment type="caution">
    <text evidence="3">The sequence shown here is derived from an EMBL/GenBank/DDBJ whole genome shotgun (WGS) entry which is preliminary data.</text>
</comment>
<evidence type="ECO:0000256" key="1">
    <source>
        <dbReference type="SAM" id="Coils"/>
    </source>
</evidence>
<protein>
    <submittedName>
        <fullName evidence="3">Uncharacterized protein</fullName>
    </submittedName>
</protein>
<evidence type="ECO:0000256" key="2">
    <source>
        <dbReference type="SAM" id="MobiDB-lite"/>
    </source>
</evidence>
<reference evidence="3 4" key="1">
    <citation type="journal article" date="2014" name="PLoS Genet.">
        <title>Phylogenetically driven sequencing of extremely halophilic archaea reveals strategies for static and dynamic osmo-response.</title>
        <authorList>
            <person name="Becker E.A."/>
            <person name="Seitzer P.M."/>
            <person name="Tritt A."/>
            <person name="Larsen D."/>
            <person name="Krusor M."/>
            <person name="Yao A.I."/>
            <person name="Wu D."/>
            <person name="Madern D."/>
            <person name="Eisen J.A."/>
            <person name="Darling A.E."/>
            <person name="Facciotti M.T."/>
        </authorList>
    </citation>
    <scope>NUCLEOTIDE SEQUENCE [LARGE SCALE GENOMIC DNA]</scope>
    <source>
        <strain evidence="4">DSM 18310 / JCM 13924 / TL6</strain>
    </source>
</reference>
<evidence type="ECO:0000313" key="4">
    <source>
        <dbReference type="Proteomes" id="UP000011559"/>
    </source>
</evidence>